<evidence type="ECO:0000313" key="2">
    <source>
        <dbReference type="Proteomes" id="UP000050454"/>
    </source>
</evidence>
<dbReference type="Proteomes" id="UP000050454">
    <property type="component" value="Unassembled WGS sequence"/>
</dbReference>
<evidence type="ECO:0008006" key="3">
    <source>
        <dbReference type="Google" id="ProtNLM"/>
    </source>
</evidence>
<dbReference type="EMBL" id="LGTQ01000006">
    <property type="protein sequence ID" value="KPM48742.1"/>
    <property type="molecule type" value="Genomic_DNA"/>
</dbReference>
<gene>
    <name evidence="1" type="ORF">AFM12_09160</name>
</gene>
<reference evidence="1 2" key="1">
    <citation type="submission" date="2015-07" db="EMBL/GenBank/DDBJ databases">
        <title>The draft genome sequence of Leadbetterella sp. JN14-9.</title>
        <authorList>
            <person name="Liu Y."/>
            <person name="Du J."/>
            <person name="Shao Z."/>
        </authorList>
    </citation>
    <scope>NUCLEOTIDE SEQUENCE [LARGE SCALE GENOMIC DNA]</scope>
    <source>
        <strain evidence="1 2">JN14-9</strain>
    </source>
</reference>
<evidence type="ECO:0000313" key="1">
    <source>
        <dbReference type="EMBL" id="KPM48742.1"/>
    </source>
</evidence>
<accession>A0A0P7C8A7</accession>
<organism evidence="1 2">
    <name type="scientific">Jiulongibacter sediminis</name>
    <dbReference type="NCBI Taxonomy" id="1605367"/>
    <lineage>
        <taxon>Bacteria</taxon>
        <taxon>Pseudomonadati</taxon>
        <taxon>Bacteroidota</taxon>
        <taxon>Cytophagia</taxon>
        <taxon>Cytophagales</taxon>
        <taxon>Leadbetterellaceae</taxon>
        <taxon>Jiulongibacter</taxon>
    </lineage>
</organism>
<sequence length="126" mass="14448">MPVLLSCSKAEIRNGLIGDWDYGYEIRERKADGSWDEWHTIQTYVLVPGVSFTTDGRLLYGGETSTACCTFKKYSLKDDVIKLQDLVSCPYVDCAYCDEWKVISLEDNVLILEKCDIIQEKYTRAQ</sequence>
<proteinExistence type="predicted"/>
<protein>
    <recommendedName>
        <fullName evidence="3">Lipocalin-like domain-containing protein</fullName>
    </recommendedName>
</protein>
<name>A0A0P7C8A7_9BACT</name>
<dbReference type="AlphaFoldDB" id="A0A0P7C8A7"/>
<comment type="caution">
    <text evidence="1">The sequence shown here is derived from an EMBL/GenBank/DDBJ whole genome shotgun (WGS) entry which is preliminary data.</text>
</comment>
<keyword evidence="2" id="KW-1185">Reference proteome</keyword>